<feature type="transmembrane region" description="Helical" evidence="6">
    <location>
        <begin position="417"/>
        <end position="438"/>
    </location>
</feature>
<feature type="transmembrane region" description="Helical" evidence="6">
    <location>
        <begin position="175"/>
        <end position="203"/>
    </location>
</feature>
<dbReference type="EMBL" id="CAXAMM010008569">
    <property type="protein sequence ID" value="CAK9017798.1"/>
    <property type="molecule type" value="Genomic_DNA"/>
</dbReference>
<name>A0ABP0JTT6_9DINO</name>
<accession>A0ABP0JTT6</accession>
<keyword evidence="4 6" id="KW-1133">Transmembrane helix</keyword>
<feature type="transmembrane region" description="Helical" evidence="6">
    <location>
        <begin position="453"/>
        <end position="476"/>
    </location>
</feature>
<evidence type="ECO:0000256" key="6">
    <source>
        <dbReference type="RuleBase" id="RU368066"/>
    </source>
</evidence>
<keyword evidence="8" id="KW-1185">Reference proteome</keyword>
<evidence type="ECO:0000256" key="2">
    <source>
        <dbReference type="ARBA" id="ARBA00007168"/>
    </source>
</evidence>
<evidence type="ECO:0000256" key="3">
    <source>
        <dbReference type="ARBA" id="ARBA00022692"/>
    </source>
</evidence>
<organism evidence="7 8">
    <name type="scientific">Durusdinium trenchii</name>
    <dbReference type="NCBI Taxonomy" id="1381693"/>
    <lineage>
        <taxon>Eukaryota</taxon>
        <taxon>Sar</taxon>
        <taxon>Alveolata</taxon>
        <taxon>Dinophyceae</taxon>
        <taxon>Suessiales</taxon>
        <taxon>Symbiodiniaceae</taxon>
        <taxon>Durusdinium</taxon>
    </lineage>
</organism>
<keyword evidence="3 6" id="KW-0812">Transmembrane</keyword>
<feature type="transmembrane region" description="Helical" evidence="6">
    <location>
        <begin position="223"/>
        <end position="248"/>
    </location>
</feature>
<gene>
    <name evidence="7" type="ORF">SCF082_LOCUS13808</name>
</gene>
<proteinExistence type="inferred from homology"/>
<evidence type="ECO:0000256" key="4">
    <source>
        <dbReference type="ARBA" id="ARBA00022989"/>
    </source>
</evidence>
<evidence type="ECO:0000313" key="8">
    <source>
        <dbReference type="Proteomes" id="UP001642464"/>
    </source>
</evidence>
<protein>
    <recommendedName>
        <fullName evidence="6">Choline transporter-like protein</fullName>
    </recommendedName>
</protein>
<feature type="transmembrane region" description="Helical" evidence="6">
    <location>
        <begin position="115"/>
        <end position="135"/>
    </location>
</feature>
<evidence type="ECO:0000313" key="7">
    <source>
        <dbReference type="EMBL" id="CAK9017798.1"/>
    </source>
</evidence>
<feature type="transmembrane region" description="Helical" evidence="6">
    <location>
        <begin position="310"/>
        <end position="334"/>
    </location>
</feature>
<keyword evidence="5 6" id="KW-0472">Membrane</keyword>
<dbReference type="InterPro" id="IPR007603">
    <property type="entry name" value="Choline_transptr-like"/>
</dbReference>
<dbReference type="PANTHER" id="PTHR12385:SF4">
    <property type="entry name" value="PROTEIN PNS1"/>
    <property type="match status" value="1"/>
</dbReference>
<evidence type="ECO:0000256" key="1">
    <source>
        <dbReference type="ARBA" id="ARBA00004141"/>
    </source>
</evidence>
<feature type="transmembrane region" description="Helical" evidence="6">
    <location>
        <begin position="269"/>
        <end position="290"/>
    </location>
</feature>
<dbReference type="Pfam" id="PF04515">
    <property type="entry name" value="Choline_transpo"/>
    <property type="match status" value="1"/>
</dbReference>
<comment type="caution">
    <text evidence="7">The sequence shown here is derived from an EMBL/GenBank/DDBJ whole genome shotgun (WGS) entry which is preliminary data.</text>
</comment>
<sequence length="517" mass="56186">MQNQSAREVLLVGNKEVDVLALKEVRDLPEKRQKSRVKEIKTGAQFLQQLPRFPKHRKCQDLPWAILFLLTVIALAVYVAYFLMSVSVNADSSFQHSKTHDHLTPQDIKSDAMTANLSCIVGCVGGLLAAFLWVMMARACPGPVVYISLYLVPALFVVGGVVMMYFGMQGSHMDLGLVISGGVLILVGGLSFILYTCCWAKYIPFTIEVVEMVAEVSNEHPCMISISAIGGFLSAVWVVLCAIAWWSFAEKHNTDYKDQNKGVMGPVDFAFVLVLFWGSGVIHTVCHVAYAGVFSRWYFGEEEAPICKSLQAAVTTSFGSIAFGTFIVAAINAVQALIRSVRVALQEDGNIVGCILMMILECVVDCIGDLMEYFNEWAFVQCAIRGSSYCESARITCALCASNGIQAIIGDLLIDRVVSLGALFSGLVGMGLGAGLAMARKQVDHSHISSEEVLTIGIVGGLLGGLLAGGGVMTIFSSGTKAILTCWAEDPDRLHEEHELDDMHTEFNDKVRGYEMS</sequence>
<evidence type="ECO:0000256" key="5">
    <source>
        <dbReference type="ARBA" id="ARBA00023136"/>
    </source>
</evidence>
<feature type="transmembrane region" description="Helical" evidence="6">
    <location>
        <begin position="147"/>
        <end position="168"/>
    </location>
</feature>
<comment type="similarity">
    <text evidence="2 6">Belongs to the CTL (choline transporter-like) family.</text>
</comment>
<dbReference type="PANTHER" id="PTHR12385">
    <property type="entry name" value="CHOLINE TRANSPORTER-LIKE (SLC FAMILY 44)"/>
    <property type="match status" value="1"/>
</dbReference>
<comment type="subcellular location">
    <subcellularLocation>
        <location evidence="6">Cell membrane</location>
        <topology evidence="6">Multi-pass membrane protein</topology>
    </subcellularLocation>
    <subcellularLocation>
        <location evidence="1">Membrane</location>
        <topology evidence="1">Multi-pass membrane protein</topology>
    </subcellularLocation>
</comment>
<comment type="function">
    <text evidence="6">Choline transporter.</text>
</comment>
<dbReference type="Proteomes" id="UP001642464">
    <property type="component" value="Unassembled WGS sequence"/>
</dbReference>
<feature type="transmembrane region" description="Helical" evidence="6">
    <location>
        <begin position="62"/>
        <end position="84"/>
    </location>
</feature>
<reference evidence="7 8" key="1">
    <citation type="submission" date="2024-02" db="EMBL/GenBank/DDBJ databases">
        <authorList>
            <person name="Chen Y."/>
            <person name="Shah S."/>
            <person name="Dougan E. K."/>
            <person name="Thang M."/>
            <person name="Chan C."/>
        </authorList>
    </citation>
    <scope>NUCLEOTIDE SEQUENCE [LARGE SCALE GENOMIC DNA]</scope>
</reference>